<dbReference type="Proteomes" id="UP000318437">
    <property type="component" value="Unassembled WGS sequence"/>
</dbReference>
<reference evidence="2 3" key="1">
    <citation type="submission" date="2019-02" db="EMBL/GenBank/DDBJ databases">
        <title>Deep-cultivation of Planctomycetes and their phenomic and genomic characterization uncovers novel biology.</title>
        <authorList>
            <person name="Wiegand S."/>
            <person name="Jogler M."/>
            <person name="Boedeker C."/>
            <person name="Pinto D."/>
            <person name="Vollmers J."/>
            <person name="Rivas-Marin E."/>
            <person name="Kohn T."/>
            <person name="Peeters S.H."/>
            <person name="Heuer A."/>
            <person name="Rast P."/>
            <person name="Oberbeckmann S."/>
            <person name="Bunk B."/>
            <person name="Jeske O."/>
            <person name="Meyerdierks A."/>
            <person name="Storesund J.E."/>
            <person name="Kallscheuer N."/>
            <person name="Luecker S."/>
            <person name="Lage O.M."/>
            <person name="Pohl T."/>
            <person name="Merkel B.J."/>
            <person name="Hornburger P."/>
            <person name="Mueller R.-W."/>
            <person name="Bruemmer F."/>
            <person name="Labrenz M."/>
            <person name="Spormann A.M."/>
            <person name="Op Den Camp H."/>
            <person name="Overmann J."/>
            <person name="Amann R."/>
            <person name="Jetten M.S.M."/>
            <person name="Mascher T."/>
            <person name="Medema M.H."/>
            <person name="Devos D.P."/>
            <person name="Kaster A.-K."/>
            <person name="Ovreas L."/>
            <person name="Rohde M."/>
            <person name="Galperin M.Y."/>
            <person name="Jogler C."/>
        </authorList>
    </citation>
    <scope>NUCLEOTIDE SEQUENCE [LARGE SCALE GENOMIC DNA]</scope>
    <source>
        <strain evidence="2 3">Pla144</strain>
    </source>
</reference>
<dbReference type="SUPFAM" id="SSF54637">
    <property type="entry name" value="Thioesterase/thiol ester dehydrase-isomerase"/>
    <property type="match status" value="1"/>
</dbReference>
<dbReference type="OrthoDB" id="9787658at2"/>
<dbReference type="EMBL" id="SJPS01000001">
    <property type="protein sequence ID" value="TWU29868.1"/>
    <property type="molecule type" value="Genomic_DNA"/>
</dbReference>
<keyword evidence="1 2" id="KW-0456">Lyase</keyword>
<protein>
    <submittedName>
        <fullName evidence="2">3-hydroxyacyl-[acyl-carrier-protein] dehydratase FabZ</fullName>
        <ecNumber evidence="2">4.2.1.59</ecNumber>
    </submittedName>
</protein>
<proteinExistence type="predicted"/>
<evidence type="ECO:0000313" key="3">
    <source>
        <dbReference type="Proteomes" id="UP000318437"/>
    </source>
</evidence>
<name>A0A5C6CZK7_9BACT</name>
<dbReference type="AlphaFoldDB" id="A0A5C6CZK7"/>
<dbReference type="PANTHER" id="PTHR30272:SF1">
    <property type="entry name" value="3-HYDROXYACYL-[ACYL-CARRIER-PROTEIN] DEHYDRATASE"/>
    <property type="match status" value="1"/>
</dbReference>
<comment type="caution">
    <text evidence="2">The sequence shown here is derived from an EMBL/GenBank/DDBJ whole genome shotgun (WGS) entry which is preliminary data.</text>
</comment>
<dbReference type="EC" id="4.2.1.59" evidence="2"/>
<organism evidence="2 3">
    <name type="scientific">Bythopirellula polymerisocia</name>
    <dbReference type="NCBI Taxonomy" id="2528003"/>
    <lineage>
        <taxon>Bacteria</taxon>
        <taxon>Pseudomonadati</taxon>
        <taxon>Planctomycetota</taxon>
        <taxon>Planctomycetia</taxon>
        <taxon>Pirellulales</taxon>
        <taxon>Lacipirellulaceae</taxon>
        <taxon>Bythopirellula</taxon>
    </lineage>
</organism>
<evidence type="ECO:0000313" key="2">
    <source>
        <dbReference type="EMBL" id="TWU29868.1"/>
    </source>
</evidence>
<dbReference type="Gene3D" id="3.10.129.10">
    <property type="entry name" value="Hotdog Thioesterase"/>
    <property type="match status" value="1"/>
</dbReference>
<dbReference type="GO" id="GO:0019171">
    <property type="term" value="F:(3R)-hydroxyacyl-[acyl-carrier-protein] dehydratase activity"/>
    <property type="evidence" value="ECO:0007669"/>
    <property type="project" value="UniProtKB-EC"/>
</dbReference>
<gene>
    <name evidence="2" type="primary">fabZ_2</name>
    <name evidence="2" type="ORF">Pla144_06480</name>
</gene>
<dbReference type="RefSeq" id="WP_146447829.1">
    <property type="nucleotide sequence ID" value="NZ_SJPS01000001.1"/>
</dbReference>
<dbReference type="InterPro" id="IPR013114">
    <property type="entry name" value="FabA_FabZ"/>
</dbReference>
<dbReference type="Pfam" id="PF07977">
    <property type="entry name" value="FabA"/>
    <property type="match status" value="1"/>
</dbReference>
<dbReference type="PANTHER" id="PTHR30272">
    <property type="entry name" value="3-HYDROXYACYL-[ACYL-CARRIER-PROTEIN] DEHYDRATASE"/>
    <property type="match status" value="1"/>
</dbReference>
<keyword evidence="3" id="KW-1185">Reference proteome</keyword>
<sequence>MRFWLLDRITSFEPDAELTAVKNVTLSEEYLADHFPEFPVLPGVFMLEAATQACVWFLRLSENYAHSIIVLHEASAVKYADFVAPGHTLTIRVQQTKKDERFASFKFKGEVEGKSSVSGRLVIERFNLADTDPEQADFDARLIEYQRGTEKLLTRSLNTTVIPT</sequence>
<evidence type="ECO:0000256" key="1">
    <source>
        <dbReference type="ARBA" id="ARBA00023239"/>
    </source>
</evidence>
<dbReference type="CDD" id="cd01288">
    <property type="entry name" value="FabZ"/>
    <property type="match status" value="1"/>
</dbReference>
<accession>A0A5C6CZK7</accession>
<dbReference type="InterPro" id="IPR029069">
    <property type="entry name" value="HotDog_dom_sf"/>
</dbReference>